<dbReference type="InterPro" id="IPR001309">
    <property type="entry name" value="Pept_C14_p20"/>
</dbReference>
<evidence type="ECO:0000259" key="4">
    <source>
        <dbReference type="PROSITE" id="PS50208"/>
    </source>
</evidence>
<dbReference type="GO" id="GO:0043525">
    <property type="term" value="P:positive regulation of neuron apoptotic process"/>
    <property type="evidence" value="ECO:0007669"/>
    <property type="project" value="TreeGrafter"/>
</dbReference>
<protein>
    <submittedName>
        <fullName evidence="5">Caspase-7</fullName>
    </submittedName>
</protein>
<organism evidence="5">
    <name type="scientific">Magallana gigas</name>
    <name type="common">Pacific oyster</name>
    <name type="synonym">Crassostrea gigas</name>
    <dbReference type="NCBI Taxonomy" id="29159"/>
    <lineage>
        <taxon>Eukaryota</taxon>
        <taxon>Metazoa</taxon>
        <taxon>Spiralia</taxon>
        <taxon>Lophotrochozoa</taxon>
        <taxon>Mollusca</taxon>
        <taxon>Bivalvia</taxon>
        <taxon>Autobranchia</taxon>
        <taxon>Pteriomorphia</taxon>
        <taxon>Ostreida</taxon>
        <taxon>Ostreoidea</taxon>
        <taxon>Ostreidae</taxon>
        <taxon>Magallana</taxon>
    </lineage>
</organism>
<dbReference type="InterPro" id="IPR011600">
    <property type="entry name" value="Pept_C14_caspase"/>
</dbReference>
<sequence length="435" mass="49293">MRAAKRISAETPWYRREQLPYVEIKRNYNLSNISSLLIMGDIEVDCPNLPCSCTTTRYTNFGRSNSPFDGRKKSFSKVDASLVSPFGETEHLPRNQFQIPYMFVDNDSNDIDMVSDDHSEILSGIKASSSRTQEPEKQDAVHQEKVSAPISMAKSVFFGTEYKMDHRKIGRALVINNMRYADRRQRPEREDSIKDASAMTNLLETLSFEPVTRRSGGQKEILINDVSSSQLMDIIKDARDPALNDYSDCDCFVMVILSYGIDGAVMCCEGETDKLIPVEQIISQFQADKCPSLAMKPKLFFMQLCPAFTYNIADCVKDTGSSSSRLQPEIQSIPTEADILCQVSTIPGIYGWYEDNSALSWYIEGLKEALQKHLFNPLRDGRRSGEIFDVIFHVNRLYLGKLEEQGIRPSQSYSVPHTTSTLTKSLHFLPKNRTM</sequence>
<dbReference type="GO" id="GO:0004197">
    <property type="term" value="F:cysteine-type endopeptidase activity"/>
    <property type="evidence" value="ECO:0007669"/>
    <property type="project" value="InterPro"/>
</dbReference>
<dbReference type="AlphaFoldDB" id="K1QZ69"/>
<reference evidence="5" key="1">
    <citation type="journal article" date="2012" name="Nature">
        <title>The oyster genome reveals stress adaptation and complexity of shell formation.</title>
        <authorList>
            <person name="Zhang G."/>
            <person name="Fang X."/>
            <person name="Guo X."/>
            <person name="Li L."/>
            <person name="Luo R."/>
            <person name="Xu F."/>
            <person name="Yang P."/>
            <person name="Zhang L."/>
            <person name="Wang X."/>
            <person name="Qi H."/>
            <person name="Xiong Z."/>
            <person name="Que H."/>
            <person name="Xie Y."/>
            <person name="Holland P.W."/>
            <person name="Paps J."/>
            <person name="Zhu Y."/>
            <person name="Wu F."/>
            <person name="Chen Y."/>
            <person name="Wang J."/>
            <person name="Peng C."/>
            <person name="Meng J."/>
            <person name="Yang L."/>
            <person name="Liu J."/>
            <person name="Wen B."/>
            <person name="Zhang N."/>
            <person name="Huang Z."/>
            <person name="Zhu Q."/>
            <person name="Feng Y."/>
            <person name="Mount A."/>
            <person name="Hedgecock D."/>
            <person name="Xu Z."/>
            <person name="Liu Y."/>
            <person name="Domazet-Loso T."/>
            <person name="Du Y."/>
            <person name="Sun X."/>
            <person name="Zhang S."/>
            <person name="Liu B."/>
            <person name="Cheng P."/>
            <person name="Jiang X."/>
            <person name="Li J."/>
            <person name="Fan D."/>
            <person name="Wang W."/>
            <person name="Fu W."/>
            <person name="Wang T."/>
            <person name="Wang B."/>
            <person name="Zhang J."/>
            <person name="Peng Z."/>
            <person name="Li Y."/>
            <person name="Li N."/>
            <person name="Wang J."/>
            <person name="Chen M."/>
            <person name="He Y."/>
            <person name="Tan F."/>
            <person name="Song X."/>
            <person name="Zheng Q."/>
            <person name="Huang R."/>
            <person name="Yang H."/>
            <person name="Du X."/>
            <person name="Chen L."/>
            <person name="Yang M."/>
            <person name="Gaffney P.M."/>
            <person name="Wang S."/>
            <person name="Luo L."/>
            <person name="She Z."/>
            <person name="Ming Y."/>
            <person name="Huang W."/>
            <person name="Zhang S."/>
            <person name="Huang B."/>
            <person name="Zhang Y."/>
            <person name="Qu T."/>
            <person name="Ni P."/>
            <person name="Miao G."/>
            <person name="Wang J."/>
            <person name="Wang Q."/>
            <person name="Steinberg C.E."/>
            <person name="Wang H."/>
            <person name="Li N."/>
            <person name="Qian L."/>
            <person name="Zhang G."/>
            <person name="Li Y."/>
            <person name="Yang H."/>
            <person name="Liu X."/>
            <person name="Wang J."/>
            <person name="Yin Y."/>
            <person name="Wang J."/>
        </authorList>
    </citation>
    <scope>NUCLEOTIDE SEQUENCE [LARGE SCALE GENOMIC DNA]</scope>
    <source>
        <strain evidence="5">05x7-T-G4-1.051#20</strain>
    </source>
</reference>
<proteinExistence type="inferred from homology"/>
<dbReference type="PANTHER" id="PTHR10454">
    <property type="entry name" value="CASPASE"/>
    <property type="match status" value="1"/>
</dbReference>
<dbReference type="InterPro" id="IPR002398">
    <property type="entry name" value="Pept_C14"/>
</dbReference>
<dbReference type="EMBL" id="JH816387">
    <property type="protein sequence ID" value="EKC36469.1"/>
    <property type="molecule type" value="Genomic_DNA"/>
</dbReference>
<evidence type="ECO:0000259" key="3">
    <source>
        <dbReference type="PROSITE" id="PS50207"/>
    </source>
</evidence>
<dbReference type="InterPro" id="IPR002138">
    <property type="entry name" value="Pept_C14_p10"/>
</dbReference>
<dbReference type="Pfam" id="PF00656">
    <property type="entry name" value="Peptidase_C14"/>
    <property type="match status" value="1"/>
</dbReference>
<dbReference type="PROSITE" id="PS50208">
    <property type="entry name" value="CASPASE_P20"/>
    <property type="match status" value="1"/>
</dbReference>
<dbReference type="GO" id="GO:0006915">
    <property type="term" value="P:apoptotic process"/>
    <property type="evidence" value="ECO:0007669"/>
    <property type="project" value="TreeGrafter"/>
</dbReference>
<dbReference type="GO" id="GO:0005737">
    <property type="term" value="C:cytoplasm"/>
    <property type="evidence" value="ECO:0007669"/>
    <property type="project" value="TreeGrafter"/>
</dbReference>
<comment type="similarity">
    <text evidence="1 2">Belongs to the peptidase C14A family.</text>
</comment>
<evidence type="ECO:0000313" key="5">
    <source>
        <dbReference type="EMBL" id="EKC36469.1"/>
    </source>
</evidence>
<dbReference type="PROSITE" id="PS50207">
    <property type="entry name" value="CASPASE_P10"/>
    <property type="match status" value="1"/>
</dbReference>
<dbReference type="HOGENOM" id="CLU_630465_0_0_1"/>
<dbReference type="InterPro" id="IPR029030">
    <property type="entry name" value="Caspase-like_dom_sf"/>
</dbReference>
<evidence type="ECO:0000256" key="2">
    <source>
        <dbReference type="RuleBase" id="RU003971"/>
    </source>
</evidence>
<dbReference type="SUPFAM" id="SSF52129">
    <property type="entry name" value="Caspase-like"/>
    <property type="match status" value="1"/>
</dbReference>
<evidence type="ECO:0000256" key="1">
    <source>
        <dbReference type="ARBA" id="ARBA00010134"/>
    </source>
</evidence>
<gene>
    <name evidence="5" type="ORF">CGI_10027004</name>
</gene>
<dbReference type="InterPro" id="IPR015917">
    <property type="entry name" value="Pept_C14A"/>
</dbReference>
<dbReference type="Gene3D" id="3.40.50.1460">
    <property type="match status" value="1"/>
</dbReference>
<dbReference type="GO" id="GO:0006508">
    <property type="term" value="P:proteolysis"/>
    <property type="evidence" value="ECO:0007669"/>
    <property type="project" value="InterPro"/>
</dbReference>
<dbReference type="InParanoid" id="K1QZ69"/>
<feature type="domain" description="Caspase family p10" evidence="3">
    <location>
        <begin position="329"/>
        <end position="430"/>
    </location>
</feature>
<dbReference type="SMART" id="SM00115">
    <property type="entry name" value="CASc"/>
    <property type="match status" value="1"/>
</dbReference>
<name>K1QZ69_MAGGI</name>
<dbReference type="PRINTS" id="PR00376">
    <property type="entry name" value="IL1BCENZYME"/>
</dbReference>
<dbReference type="PANTHER" id="PTHR10454:SF210">
    <property type="entry name" value="CASPASE-2"/>
    <property type="match status" value="1"/>
</dbReference>
<feature type="domain" description="Caspase family p20" evidence="4">
    <location>
        <begin position="168"/>
        <end position="305"/>
    </location>
</feature>
<accession>K1QZ69</accession>